<dbReference type="Proteomes" id="UP000616769">
    <property type="component" value="Unassembled WGS sequence"/>
</dbReference>
<gene>
    <name evidence="1" type="ORF">QR98_0087230</name>
</gene>
<accession>A0A132AGX0</accession>
<sequence length="123" mass="14196">MDKIDNEELTKDESSGPAYKLLKQTNSLLSEPDEHSMTAKSILKNSLDESAQNSTVFRLKNLSRNMQRICSCRRDWNIIHSHQQKSIDLDSKIFIKEIVPDDDYDAEGVLNNTYNNFMLEAEK</sequence>
<organism evidence="1 2">
    <name type="scientific">Sarcoptes scabiei</name>
    <name type="common">Itch mite</name>
    <name type="synonym">Acarus scabiei</name>
    <dbReference type="NCBI Taxonomy" id="52283"/>
    <lineage>
        <taxon>Eukaryota</taxon>
        <taxon>Metazoa</taxon>
        <taxon>Ecdysozoa</taxon>
        <taxon>Arthropoda</taxon>
        <taxon>Chelicerata</taxon>
        <taxon>Arachnida</taxon>
        <taxon>Acari</taxon>
        <taxon>Acariformes</taxon>
        <taxon>Sarcoptiformes</taxon>
        <taxon>Astigmata</taxon>
        <taxon>Psoroptidia</taxon>
        <taxon>Sarcoptoidea</taxon>
        <taxon>Sarcoptidae</taxon>
        <taxon>Sarcoptinae</taxon>
        <taxon>Sarcoptes</taxon>
    </lineage>
</organism>
<reference evidence="1 2" key="1">
    <citation type="journal article" date="2015" name="Parasit. Vectors">
        <title>Draft genome of the scabies mite.</title>
        <authorList>
            <person name="Rider S.D.Jr."/>
            <person name="Morgan M.S."/>
            <person name="Arlian L.G."/>
        </authorList>
    </citation>
    <scope>NUCLEOTIDE SEQUENCE [LARGE SCALE GENOMIC DNA]</scope>
    <source>
        <strain evidence="1">Arlian Lab</strain>
    </source>
</reference>
<dbReference type="OrthoDB" id="10665743at2759"/>
<name>A0A132AGX0_SARSC</name>
<evidence type="ECO:0000313" key="1">
    <source>
        <dbReference type="EMBL" id="KPM10173.1"/>
    </source>
</evidence>
<dbReference type="VEuPathDB" id="VectorBase:SSCA009476"/>
<comment type="caution">
    <text evidence="1">The sequence shown here is derived from an EMBL/GenBank/DDBJ whole genome shotgun (WGS) entry which is preliminary data.</text>
</comment>
<evidence type="ECO:0000313" key="2">
    <source>
        <dbReference type="Proteomes" id="UP000616769"/>
    </source>
</evidence>
<dbReference type="EMBL" id="JXLN01014644">
    <property type="protein sequence ID" value="KPM10173.1"/>
    <property type="molecule type" value="Genomic_DNA"/>
</dbReference>
<protein>
    <submittedName>
        <fullName evidence="1">Uncharacterized protein</fullName>
    </submittedName>
</protein>
<proteinExistence type="predicted"/>
<dbReference type="AlphaFoldDB" id="A0A132AGX0"/>